<feature type="transmembrane region" description="Helical" evidence="11">
    <location>
        <begin position="49"/>
        <end position="68"/>
    </location>
</feature>
<feature type="transmembrane region" description="Helical" evidence="11">
    <location>
        <begin position="88"/>
        <end position="108"/>
    </location>
</feature>
<evidence type="ECO:0000256" key="3">
    <source>
        <dbReference type="ARBA" id="ARBA00022448"/>
    </source>
</evidence>
<evidence type="ECO:0000313" key="14">
    <source>
        <dbReference type="Proteomes" id="UP000279259"/>
    </source>
</evidence>
<evidence type="ECO:0000256" key="4">
    <source>
        <dbReference type="ARBA" id="ARBA00022617"/>
    </source>
</evidence>
<gene>
    <name evidence="13" type="ORF">EHS25_004001</name>
</gene>
<evidence type="ECO:0000256" key="2">
    <source>
        <dbReference type="ARBA" id="ARBA00004141"/>
    </source>
</evidence>
<dbReference type="AlphaFoldDB" id="A0A427YSS3"/>
<protein>
    <recommendedName>
        <fullName evidence="12">Cytochrome b561 domain-containing protein</fullName>
    </recommendedName>
</protein>
<comment type="caution">
    <text evidence="13">The sequence shown here is derived from an EMBL/GenBank/DDBJ whole genome shotgun (WGS) entry which is preliminary data.</text>
</comment>
<dbReference type="PANTHER" id="PTHR15422">
    <property type="entry name" value="OS05G0565100 PROTEIN"/>
    <property type="match status" value="1"/>
</dbReference>
<evidence type="ECO:0000313" key="13">
    <source>
        <dbReference type="EMBL" id="RSH94198.1"/>
    </source>
</evidence>
<dbReference type="Proteomes" id="UP000279259">
    <property type="component" value="Unassembled WGS sequence"/>
</dbReference>
<dbReference type="PROSITE" id="PS50939">
    <property type="entry name" value="CYTOCHROME_B561"/>
    <property type="match status" value="1"/>
</dbReference>
<dbReference type="SMART" id="SM00665">
    <property type="entry name" value="B561"/>
    <property type="match status" value="1"/>
</dbReference>
<dbReference type="GO" id="GO:0046872">
    <property type="term" value="F:metal ion binding"/>
    <property type="evidence" value="ECO:0007669"/>
    <property type="project" value="UniProtKB-KW"/>
</dbReference>
<feature type="transmembrane region" description="Helical" evidence="11">
    <location>
        <begin position="169"/>
        <end position="193"/>
    </location>
</feature>
<dbReference type="STRING" id="1890683.A0A427YSS3"/>
<dbReference type="GO" id="GO:0140575">
    <property type="term" value="F:transmembrane monodehydroascorbate reductase activity"/>
    <property type="evidence" value="ECO:0007669"/>
    <property type="project" value="InterPro"/>
</dbReference>
<evidence type="ECO:0000256" key="10">
    <source>
        <dbReference type="ARBA" id="ARBA00023136"/>
    </source>
</evidence>
<dbReference type="Gene3D" id="1.20.120.1770">
    <property type="match status" value="1"/>
</dbReference>
<evidence type="ECO:0000256" key="5">
    <source>
        <dbReference type="ARBA" id="ARBA00022692"/>
    </source>
</evidence>
<evidence type="ECO:0000256" key="6">
    <source>
        <dbReference type="ARBA" id="ARBA00022723"/>
    </source>
</evidence>
<evidence type="ECO:0000256" key="9">
    <source>
        <dbReference type="ARBA" id="ARBA00023004"/>
    </source>
</evidence>
<evidence type="ECO:0000256" key="7">
    <source>
        <dbReference type="ARBA" id="ARBA00022982"/>
    </source>
</evidence>
<keyword evidence="8 11" id="KW-1133">Transmembrane helix</keyword>
<sequence>MAIDFDFHDTVVVVHAVFASIAVLGTAPAAALCGRYLRRSRWFTWHRTLNTATFLLIVLAFALGTAAVNSQGQGTQFTGPNRDLHHDLGLALFIVVGMQGVGGFLASFTKKNDSSSRSSFYGKSLVRWCHVVAGIVVIGLMYTEAWSGFDEWNTMQSTGTFTPDAARYIFLIIMGVQVTAYLYDVGCATLLAIPGDDGRGPWRKLVQDEEVMPSAPAACGC</sequence>
<evidence type="ECO:0000256" key="8">
    <source>
        <dbReference type="ARBA" id="ARBA00022989"/>
    </source>
</evidence>
<keyword evidence="9" id="KW-0408">Iron</keyword>
<keyword evidence="10 11" id="KW-0472">Membrane</keyword>
<feature type="transmembrane region" description="Helical" evidence="11">
    <location>
        <begin position="128"/>
        <end position="149"/>
    </location>
</feature>
<dbReference type="GO" id="GO:0020037">
    <property type="term" value="F:heme binding"/>
    <property type="evidence" value="ECO:0007669"/>
    <property type="project" value="TreeGrafter"/>
</dbReference>
<dbReference type="InterPro" id="IPR045150">
    <property type="entry name" value="CYB561D1/2"/>
</dbReference>
<keyword evidence="4" id="KW-0349">Heme</keyword>
<name>A0A427YSS3_9TREE</name>
<dbReference type="Pfam" id="PF03188">
    <property type="entry name" value="Cytochrom_B561"/>
    <property type="match status" value="1"/>
</dbReference>
<comment type="subcellular location">
    <subcellularLocation>
        <location evidence="2">Membrane</location>
        <topology evidence="2">Multi-pass membrane protein</topology>
    </subcellularLocation>
</comment>
<keyword evidence="14" id="KW-1185">Reference proteome</keyword>
<feature type="domain" description="Cytochrome b561" evidence="12">
    <location>
        <begin position="1"/>
        <end position="190"/>
    </location>
</feature>
<dbReference type="GO" id="GO:0016020">
    <property type="term" value="C:membrane"/>
    <property type="evidence" value="ECO:0007669"/>
    <property type="project" value="UniProtKB-SubCell"/>
</dbReference>
<reference evidence="13 14" key="1">
    <citation type="submission" date="2018-11" db="EMBL/GenBank/DDBJ databases">
        <title>Genome sequence of Saitozyma podzolica DSM 27192.</title>
        <authorList>
            <person name="Aliyu H."/>
            <person name="Gorte O."/>
            <person name="Ochsenreither K."/>
        </authorList>
    </citation>
    <scope>NUCLEOTIDE SEQUENCE [LARGE SCALE GENOMIC DNA]</scope>
    <source>
        <strain evidence="13 14">DSM 27192</strain>
    </source>
</reference>
<evidence type="ECO:0000256" key="11">
    <source>
        <dbReference type="SAM" id="Phobius"/>
    </source>
</evidence>
<dbReference type="InterPro" id="IPR006593">
    <property type="entry name" value="Cyt_b561/ferric_Rdtase_TM"/>
</dbReference>
<keyword evidence="6" id="KW-0479">Metal-binding</keyword>
<keyword evidence="7" id="KW-0249">Electron transport</keyword>
<organism evidence="13 14">
    <name type="scientific">Saitozyma podzolica</name>
    <dbReference type="NCBI Taxonomy" id="1890683"/>
    <lineage>
        <taxon>Eukaryota</taxon>
        <taxon>Fungi</taxon>
        <taxon>Dikarya</taxon>
        <taxon>Basidiomycota</taxon>
        <taxon>Agaricomycotina</taxon>
        <taxon>Tremellomycetes</taxon>
        <taxon>Tremellales</taxon>
        <taxon>Trimorphomycetaceae</taxon>
        <taxon>Saitozyma</taxon>
    </lineage>
</organism>
<dbReference type="OrthoDB" id="19261at2759"/>
<comment type="cofactor">
    <cofactor evidence="1">
        <name>heme b</name>
        <dbReference type="ChEBI" id="CHEBI:60344"/>
    </cofactor>
</comment>
<keyword evidence="5 11" id="KW-0812">Transmembrane</keyword>
<keyword evidence="3" id="KW-0813">Transport</keyword>
<evidence type="ECO:0000259" key="12">
    <source>
        <dbReference type="PROSITE" id="PS50939"/>
    </source>
</evidence>
<dbReference type="EMBL" id="RSCD01000002">
    <property type="protein sequence ID" value="RSH94198.1"/>
    <property type="molecule type" value="Genomic_DNA"/>
</dbReference>
<dbReference type="CDD" id="cd08760">
    <property type="entry name" value="Cyt_b561_FRRS1_like"/>
    <property type="match status" value="1"/>
</dbReference>
<feature type="transmembrane region" description="Helical" evidence="11">
    <location>
        <begin position="12"/>
        <end position="37"/>
    </location>
</feature>
<evidence type="ECO:0000256" key="1">
    <source>
        <dbReference type="ARBA" id="ARBA00001970"/>
    </source>
</evidence>
<accession>A0A427YSS3</accession>
<proteinExistence type="predicted"/>
<dbReference type="PANTHER" id="PTHR15422:SF24">
    <property type="entry name" value="DOMON RELATED DOMAIN-CONTAINING PROTEIN"/>
    <property type="match status" value="1"/>
</dbReference>